<dbReference type="Proteomes" id="UP000651728">
    <property type="component" value="Unassembled WGS sequence"/>
</dbReference>
<sequence length="74" mass="8645">MRLRWLSETRRTPSVRHTCEECLALSVELCAAGGLMFIRRTDRTHSKPQVRETEWLITCGVRDLWRDLLTGCAR</sequence>
<proteinExistence type="predicted"/>
<reference evidence="1 2" key="1">
    <citation type="submission" date="2021-01" db="EMBL/GenBank/DDBJ databases">
        <title>Whole genome shotgun sequence of Microbispora amethystogenes NBRC 101907.</title>
        <authorList>
            <person name="Komaki H."/>
            <person name="Tamura T."/>
        </authorList>
    </citation>
    <scope>NUCLEOTIDE SEQUENCE [LARGE SCALE GENOMIC DNA]</scope>
    <source>
        <strain evidence="1 2">NBRC 101907</strain>
    </source>
</reference>
<protein>
    <submittedName>
        <fullName evidence="1">Uncharacterized protein</fullName>
    </submittedName>
</protein>
<accession>A0ABQ4FQ88</accession>
<comment type="caution">
    <text evidence="1">The sequence shown here is derived from an EMBL/GenBank/DDBJ whole genome shotgun (WGS) entry which is preliminary data.</text>
</comment>
<dbReference type="RefSeq" id="WP_204289630.1">
    <property type="nucleotide sequence ID" value="NZ_BAABEJ010000047.1"/>
</dbReference>
<evidence type="ECO:0000313" key="1">
    <source>
        <dbReference type="EMBL" id="GIH36976.1"/>
    </source>
</evidence>
<organism evidence="1 2">
    <name type="scientific">Microbispora amethystogenes</name>
    <dbReference type="NCBI Taxonomy" id="1427754"/>
    <lineage>
        <taxon>Bacteria</taxon>
        <taxon>Bacillati</taxon>
        <taxon>Actinomycetota</taxon>
        <taxon>Actinomycetes</taxon>
        <taxon>Streptosporangiales</taxon>
        <taxon>Streptosporangiaceae</taxon>
        <taxon>Microbispora</taxon>
    </lineage>
</organism>
<dbReference type="EMBL" id="BOOB01000086">
    <property type="protein sequence ID" value="GIH36976.1"/>
    <property type="molecule type" value="Genomic_DNA"/>
</dbReference>
<evidence type="ECO:0000313" key="2">
    <source>
        <dbReference type="Proteomes" id="UP000651728"/>
    </source>
</evidence>
<keyword evidence="2" id="KW-1185">Reference proteome</keyword>
<gene>
    <name evidence="1" type="ORF">Mam01_71400</name>
</gene>
<name>A0ABQ4FQ88_9ACTN</name>